<reference evidence="2 3" key="1">
    <citation type="journal article" date="2016" name="Nat. Commun.">
        <title>Thousands of microbial genomes shed light on interconnected biogeochemical processes in an aquifer system.</title>
        <authorList>
            <person name="Anantharaman K."/>
            <person name="Brown C.T."/>
            <person name="Hug L.A."/>
            <person name="Sharon I."/>
            <person name="Castelle C.J."/>
            <person name="Probst A.J."/>
            <person name="Thomas B.C."/>
            <person name="Singh A."/>
            <person name="Wilkins M.J."/>
            <person name="Karaoz U."/>
            <person name="Brodie E.L."/>
            <person name="Williams K.H."/>
            <person name="Hubbard S.S."/>
            <person name="Banfield J.F."/>
        </authorList>
    </citation>
    <scope>NUCLEOTIDE SEQUENCE [LARGE SCALE GENOMIC DNA]</scope>
</reference>
<dbReference type="Gene3D" id="2.170.270.10">
    <property type="entry name" value="SET domain"/>
    <property type="match status" value="1"/>
</dbReference>
<evidence type="ECO:0000313" key="3">
    <source>
        <dbReference type="Proteomes" id="UP000178999"/>
    </source>
</evidence>
<dbReference type="AlphaFoldDB" id="A0A1F8CS05"/>
<name>A0A1F8CS05_9BACT</name>
<dbReference type="EMBL" id="MGHY01000021">
    <property type="protein sequence ID" value="OGM79052.1"/>
    <property type="molecule type" value="Genomic_DNA"/>
</dbReference>
<proteinExistence type="predicted"/>
<protein>
    <recommendedName>
        <fullName evidence="1">SET domain-containing protein</fullName>
    </recommendedName>
</protein>
<dbReference type="Pfam" id="PF00856">
    <property type="entry name" value="SET"/>
    <property type="match status" value="1"/>
</dbReference>
<dbReference type="InterPro" id="IPR001214">
    <property type="entry name" value="SET_dom"/>
</dbReference>
<sequence length="131" mass="15545">MIHIKYRLDKSQLHGIGLFTNENLKKGQLVYTASLLLDVNLSQKDFDLLDEKEKKEVKWWGFWDEPNQVWHVDFDVSRFINHSSTPTLIQLPQHKEAYLVTTRNVQTGEELTQNYLEFENKEDLQKRGIKL</sequence>
<dbReference type="Proteomes" id="UP000178999">
    <property type="component" value="Unassembled WGS sequence"/>
</dbReference>
<gene>
    <name evidence="2" type="ORF">A2382_01395</name>
</gene>
<organism evidence="2 3">
    <name type="scientific">Candidatus Woesebacteria bacterium RIFOXYB1_FULL_38_16</name>
    <dbReference type="NCBI Taxonomy" id="1802538"/>
    <lineage>
        <taxon>Bacteria</taxon>
        <taxon>Candidatus Woeseibacteriota</taxon>
    </lineage>
</organism>
<comment type="caution">
    <text evidence="2">The sequence shown here is derived from an EMBL/GenBank/DDBJ whole genome shotgun (WGS) entry which is preliminary data.</text>
</comment>
<evidence type="ECO:0000259" key="1">
    <source>
        <dbReference type="PROSITE" id="PS50280"/>
    </source>
</evidence>
<accession>A0A1F8CS05</accession>
<feature type="domain" description="SET" evidence="1">
    <location>
        <begin position="1"/>
        <end position="116"/>
    </location>
</feature>
<dbReference type="SUPFAM" id="SSF82199">
    <property type="entry name" value="SET domain"/>
    <property type="match status" value="1"/>
</dbReference>
<dbReference type="InterPro" id="IPR046341">
    <property type="entry name" value="SET_dom_sf"/>
</dbReference>
<dbReference type="PROSITE" id="PS50280">
    <property type="entry name" value="SET"/>
    <property type="match status" value="1"/>
</dbReference>
<dbReference type="STRING" id="1802538.A2382_01395"/>
<evidence type="ECO:0000313" key="2">
    <source>
        <dbReference type="EMBL" id="OGM79052.1"/>
    </source>
</evidence>